<name>A0AAX3BDE7_9SPIR</name>
<dbReference type="PROSITE" id="PS50893">
    <property type="entry name" value="ABC_TRANSPORTER_2"/>
    <property type="match status" value="1"/>
</dbReference>
<dbReference type="Gene3D" id="3.40.50.300">
    <property type="entry name" value="P-loop containing nucleotide triphosphate hydrolases"/>
    <property type="match status" value="1"/>
</dbReference>
<reference evidence="4" key="2">
    <citation type="submission" date="2022-06" db="EMBL/GenBank/DDBJ databases">
        <title>Thermospira aquatica gen. nov., sp. nov.</title>
        <authorList>
            <person name="Ben Ali Gam Z."/>
            <person name="Labat M."/>
        </authorList>
    </citation>
    <scope>NUCLEOTIDE SEQUENCE</scope>
    <source>
        <strain evidence="4">F1F22</strain>
    </source>
</reference>
<dbReference type="Proteomes" id="UP001056539">
    <property type="component" value="Chromosome"/>
</dbReference>
<proteinExistence type="predicted"/>
<dbReference type="GO" id="GO:0005886">
    <property type="term" value="C:plasma membrane"/>
    <property type="evidence" value="ECO:0007669"/>
    <property type="project" value="TreeGrafter"/>
</dbReference>
<keyword evidence="2 4" id="KW-0067">ATP-binding</keyword>
<dbReference type="PANTHER" id="PTHR24220">
    <property type="entry name" value="IMPORT ATP-BINDING PROTEIN"/>
    <property type="match status" value="1"/>
</dbReference>
<keyword evidence="5" id="KW-1185">Reference proteome</keyword>
<dbReference type="InterPro" id="IPR027417">
    <property type="entry name" value="P-loop_NTPase"/>
</dbReference>
<dbReference type="GO" id="GO:0022857">
    <property type="term" value="F:transmembrane transporter activity"/>
    <property type="evidence" value="ECO:0007669"/>
    <property type="project" value="TreeGrafter"/>
</dbReference>
<dbReference type="InterPro" id="IPR015854">
    <property type="entry name" value="ABC_transpr_LolD-like"/>
</dbReference>
<dbReference type="InterPro" id="IPR017871">
    <property type="entry name" value="ABC_transporter-like_CS"/>
</dbReference>
<dbReference type="SMART" id="SM00382">
    <property type="entry name" value="AAA"/>
    <property type="match status" value="1"/>
</dbReference>
<evidence type="ECO:0000256" key="1">
    <source>
        <dbReference type="ARBA" id="ARBA00022741"/>
    </source>
</evidence>
<dbReference type="Pfam" id="PF00005">
    <property type="entry name" value="ABC_tran"/>
    <property type="match status" value="1"/>
</dbReference>
<reference evidence="4" key="1">
    <citation type="submission" date="2021-04" db="EMBL/GenBank/DDBJ databases">
        <authorList>
            <person name="Postec A."/>
        </authorList>
    </citation>
    <scope>NUCLEOTIDE SEQUENCE</scope>
    <source>
        <strain evidence="4">F1F22</strain>
    </source>
</reference>
<keyword evidence="1" id="KW-0547">Nucleotide-binding</keyword>
<dbReference type="PROSITE" id="PS00211">
    <property type="entry name" value="ABC_TRANSPORTER_1"/>
    <property type="match status" value="1"/>
</dbReference>
<accession>A0AAX3BDE7</accession>
<protein>
    <submittedName>
        <fullName evidence="4">ATP-binding cassette domain-containing protein</fullName>
    </submittedName>
</protein>
<evidence type="ECO:0000256" key="2">
    <source>
        <dbReference type="ARBA" id="ARBA00022840"/>
    </source>
</evidence>
<evidence type="ECO:0000313" key="5">
    <source>
        <dbReference type="Proteomes" id="UP001056539"/>
    </source>
</evidence>
<dbReference type="SUPFAM" id="SSF52540">
    <property type="entry name" value="P-loop containing nucleoside triphosphate hydrolases"/>
    <property type="match status" value="1"/>
</dbReference>
<dbReference type="GO" id="GO:0005524">
    <property type="term" value="F:ATP binding"/>
    <property type="evidence" value="ECO:0007669"/>
    <property type="project" value="UniProtKB-KW"/>
</dbReference>
<evidence type="ECO:0000259" key="3">
    <source>
        <dbReference type="PROSITE" id="PS50893"/>
    </source>
</evidence>
<feature type="domain" description="ABC transporter" evidence="3">
    <location>
        <begin position="3"/>
        <end position="224"/>
    </location>
</feature>
<dbReference type="EMBL" id="CP073355">
    <property type="protein sequence ID" value="URA10143.1"/>
    <property type="molecule type" value="Genomic_DNA"/>
</dbReference>
<dbReference type="AlphaFoldDB" id="A0AAX3BDE7"/>
<dbReference type="InterPro" id="IPR003439">
    <property type="entry name" value="ABC_transporter-like_ATP-bd"/>
</dbReference>
<dbReference type="RefSeq" id="WP_271435274.1">
    <property type="nucleotide sequence ID" value="NZ_CP073355.1"/>
</dbReference>
<dbReference type="KEGG" id="taqu:KDW03_11785"/>
<evidence type="ECO:0000313" key="4">
    <source>
        <dbReference type="EMBL" id="URA10143.1"/>
    </source>
</evidence>
<dbReference type="PANTHER" id="PTHR24220:SF86">
    <property type="entry name" value="ABC TRANSPORTER ABCH.1"/>
    <property type="match status" value="1"/>
</dbReference>
<dbReference type="InterPro" id="IPR003593">
    <property type="entry name" value="AAA+_ATPase"/>
</dbReference>
<sequence length="227" mass="25798">MQIRLINITKEYKVTEDKKLTSLKRVNLDINEGDYISLVGPSGSGKTTLLHTTLGLLRPSEGEVFWNKVSLSLATDTTVCALRRRFFGIVFQESQFIDDLSVGDNILLPLLINGISVRAKKEYFRTLCEKLKISHLLHLYPYQLSGGERKKASIARALIHSPEILVADEPTANLDEKSAQEIYHIFQNLNQLGLTILVATHDIRFREYCRESYSIQNGEITGFTHFR</sequence>
<dbReference type="GO" id="GO:0016887">
    <property type="term" value="F:ATP hydrolysis activity"/>
    <property type="evidence" value="ECO:0007669"/>
    <property type="project" value="InterPro"/>
</dbReference>
<gene>
    <name evidence="4" type="ORF">KDW03_11785</name>
</gene>
<organism evidence="4 5">
    <name type="scientific">Thermospira aquatica</name>
    <dbReference type="NCBI Taxonomy" id="2828656"/>
    <lineage>
        <taxon>Bacteria</taxon>
        <taxon>Pseudomonadati</taxon>
        <taxon>Spirochaetota</taxon>
        <taxon>Spirochaetia</taxon>
        <taxon>Brevinematales</taxon>
        <taxon>Thermospiraceae</taxon>
        <taxon>Thermospira</taxon>
    </lineage>
</organism>